<feature type="compositionally biased region" description="Basic and acidic residues" evidence="2">
    <location>
        <begin position="632"/>
        <end position="646"/>
    </location>
</feature>
<evidence type="ECO:0000313" key="3">
    <source>
        <dbReference type="Proteomes" id="UP000694924"/>
    </source>
</evidence>
<feature type="region of interest" description="Disordered" evidence="2">
    <location>
        <begin position="621"/>
        <end position="652"/>
    </location>
</feature>
<name>A0ABM1ICV3_POLDO</name>
<gene>
    <name evidence="4" type="primary">LOC107067235</name>
</gene>
<keyword evidence="1" id="KW-0175">Coiled coil</keyword>
<sequence>MIGDIICIPQDLEKALYLFEEEVIENYEKLIIDNFDTEIAKSAIDKVLSNYNPEFENIEDEEENNMNISSDSSDKISNASNKAIADTSVDAYLKSVTESKYIDNNNDDINDVKNYIDDIVKYDVIYSESAQLCVDHFVEKYFNKSSVASNDVPPDNINTVLSYIIQNDEMSTKDKQDYLEEFYYLTLKNGIKLTQQYMQGNDDILKSKLNHNQSEVYKELNLEKLLEEDITDVEQGYSLIKEYKQQTKSLKINNKNFSRRITQLDKSMNEIKEQVAVLKVMNLELRKQNAVQKLELQYLNNKNVLSDVLHCSNAAVEILSKINNMIESYCGSNIDSDYNEWRSILSEVLHAAQDLEMEYATQKSLVDLMKQNDLREINMKYIQPPLSPTRNLCTCVTEAFTLLHRNLTDLTGEFSELFSILLSYSPSDISQIIPSHLVKLKEFLCRKEIGNKNIYDNRIKATNDAKQNNKTKLENIYENIESIDKKLQSTAIEQVESEDIQTKDTVVNDNVIETSNDNEIHSPLLVSINKALQSYDTEQMVAENIQTKDKVDCNNVIETSNDNKTHSPLLEVEPENIQTKDETDCDCVIETSNDNKIRSPIFGTSIKIKSNLFMKCEDSMENKTHGTTNDTTIKDDNTNIEGKEQSDENSSY</sequence>
<dbReference type="GeneID" id="107067235"/>
<accession>A0ABM1ICV3</accession>
<keyword evidence="3" id="KW-1185">Reference proteome</keyword>
<dbReference type="Proteomes" id="UP000694924">
    <property type="component" value="Unplaced"/>
</dbReference>
<proteinExistence type="predicted"/>
<reference evidence="4" key="1">
    <citation type="submission" date="2025-08" db="UniProtKB">
        <authorList>
            <consortium name="RefSeq"/>
        </authorList>
    </citation>
    <scope>IDENTIFICATION</scope>
    <source>
        <tissue evidence="4">Whole body</tissue>
    </source>
</reference>
<organism evidence="3 4">
    <name type="scientific">Polistes dominula</name>
    <name type="common">European paper wasp</name>
    <name type="synonym">Vespa dominula</name>
    <dbReference type="NCBI Taxonomy" id="743375"/>
    <lineage>
        <taxon>Eukaryota</taxon>
        <taxon>Metazoa</taxon>
        <taxon>Ecdysozoa</taxon>
        <taxon>Arthropoda</taxon>
        <taxon>Hexapoda</taxon>
        <taxon>Insecta</taxon>
        <taxon>Pterygota</taxon>
        <taxon>Neoptera</taxon>
        <taxon>Endopterygota</taxon>
        <taxon>Hymenoptera</taxon>
        <taxon>Apocrita</taxon>
        <taxon>Aculeata</taxon>
        <taxon>Vespoidea</taxon>
        <taxon>Vespidae</taxon>
        <taxon>Polistinae</taxon>
        <taxon>Polistini</taxon>
        <taxon>Polistes</taxon>
    </lineage>
</organism>
<feature type="coiled-coil region" evidence="1">
    <location>
        <begin position="240"/>
        <end position="288"/>
    </location>
</feature>
<evidence type="ECO:0000256" key="1">
    <source>
        <dbReference type="SAM" id="Coils"/>
    </source>
</evidence>
<protein>
    <submittedName>
        <fullName evidence="4">Uncharacterized protein LOC107067235</fullName>
    </submittedName>
</protein>
<evidence type="ECO:0000256" key="2">
    <source>
        <dbReference type="SAM" id="MobiDB-lite"/>
    </source>
</evidence>
<evidence type="ECO:0000313" key="4">
    <source>
        <dbReference type="RefSeq" id="XP_015178040.1"/>
    </source>
</evidence>
<dbReference type="RefSeq" id="XP_015178040.1">
    <property type="nucleotide sequence ID" value="XM_015322554.1"/>
</dbReference>